<dbReference type="InterPro" id="IPR036888">
    <property type="entry name" value="DNA_integrity_DisA_N_sf"/>
</dbReference>
<keyword evidence="4 10" id="KW-0812">Transmembrane</keyword>
<evidence type="ECO:0000256" key="10">
    <source>
        <dbReference type="SAM" id="Phobius"/>
    </source>
</evidence>
<dbReference type="InterPro" id="IPR003390">
    <property type="entry name" value="DNA_integrity_scan_DisA_N"/>
</dbReference>
<dbReference type="InterPro" id="IPR034701">
    <property type="entry name" value="CdaA"/>
</dbReference>
<keyword evidence="7" id="KW-0067">ATP-binding</keyword>
<keyword evidence="2" id="KW-1003">Cell membrane</keyword>
<dbReference type="InterPro" id="IPR045585">
    <property type="entry name" value="CdaA_N"/>
</dbReference>
<evidence type="ECO:0000256" key="8">
    <source>
        <dbReference type="ARBA" id="ARBA00022989"/>
    </source>
</evidence>
<dbReference type="GO" id="GO:0006171">
    <property type="term" value="P:cAMP biosynthetic process"/>
    <property type="evidence" value="ECO:0007669"/>
    <property type="project" value="InterPro"/>
</dbReference>
<dbReference type="GO" id="GO:0005524">
    <property type="term" value="F:ATP binding"/>
    <property type="evidence" value="ECO:0007669"/>
    <property type="project" value="UniProtKB-KW"/>
</dbReference>
<dbReference type="Pfam" id="PF02457">
    <property type="entry name" value="DAC"/>
    <property type="match status" value="1"/>
</dbReference>
<dbReference type="GO" id="GO:0106408">
    <property type="term" value="F:diadenylate cyclase activity"/>
    <property type="evidence" value="ECO:0007669"/>
    <property type="project" value="UniProtKB-EC"/>
</dbReference>
<protein>
    <recommendedName>
        <fullName evidence="11">DAC domain-containing protein</fullName>
    </recommendedName>
</protein>
<proteinExistence type="inferred from homology"/>
<evidence type="ECO:0000256" key="1">
    <source>
        <dbReference type="ARBA" id="ARBA00000877"/>
    </source>
</evidence>
<accession>A0A0F8ZKC2</accession>
<keyword evidence="8 10" id="KW-1133">Transmembrane helix</keyword>
<evidence type="ECO:0000256" key="7">
    <source>
        <dbReference type="ARBA" id="ARBA00022840"/>
    </source>
</evidence>
<dbReference type="HAMAP" id="MF_01499">
    <property type="entry name" value="DacA"/>
    <property type="match status" value="1"/>
</dbReference>
<evidence type="ECO:0000256" key="6">
    <source>
        <dbReference type="ARBA" id="ARBA00022741"/>
    </source>
</evidence>
<feature type="domain" description="DAC" evidence="11">
    <location>
        <begin position="80"/>
        <end position="243"/>
    </location>
</feature>
<gene>
    <name evidence="12" type="ORF">LCGC14_3024970</name>
</gene>
<dbReference type="Gene3D" id="3.40.1700.10">
    <property type="entry name" value="DNA integrity scanning protein, DisA, N-terminal domain"/>
    <property type="match status" value="1"/>
</dbReference>
<reference evidence="12" key="1">
    <citation type="journal article" date="2015" name="Nature">
        <title>Complex archaea that bridge the gap between prokaryotes and eukaryotes.</title>
        <authorList>
            <person name="Spang A."/>
            <person name="Saw J.H."/>
            <person name="Jorgensen S.L."/>
            <person name="Zaremba-Niedzwiedzka K."/>
            <person name="Martijn J."/>
            <person name="Lind A.E."/>
            <person name="van Eijk R."/>
            <person name="Schleper C."/>
            <person name="Guy L."/>
            <person name="Ettema T.J."/>
        </authorList>
    </citation>
    <scope>NUCLEOTIDE SEQUENCE</scope>
</reference>
<name>A0A0F8ZKC2_9ZZZZ</name>
<comment type="catalytic activity">
    <reaction evidence="1">
        <text>2 ATP = 3',3'-c-di-AMP + 2 diphosphate</text>
        <dbReference type="Rhea" id="RHEA:35655"/>
        <dbReference type="ChEBI" id="CHEBI:30616"/>
        <dbReference type="ChEBI" id="CHEBI:33019"/>
        <dbReference type="ChEBI" id="CHEBI:71500"/>
        <dbReference type="EC" id="2.7.7.85"/>
    </reaction>
</comment>
<dbReference type="SUPFAM" id="SSF143597">
    <property type="entry name" value="YojJ-like"/>
    <property type="match status" value="1"/>
</dbReference>
<keyword evidence="5" id="KW-0548">Nucleotidyltransferase</keyword>
<keyword evidence="9 10" id="KW-0472">Membrane</keyword>
<organism evidence="12">
    <name type="scientific">marine sediment metagenome</name>
    <dbReference type="NCBI Taxonomy" id="412755"/>
    <lineage>
        <taxon>unclassified sequences</taxon>
        <taxon>metagenomes</taxon>
        <taxon>ecological metagenomes</taxon>
    </lineage>
</organism>
<evidence type="ECO:0000259" key="11">
    <source>
        <dbReference type="PROSITE" id="PS51794"/>
    </source>
</evidence>
<dbReference type="EMBL" id="LAZR01063000">
    <property type="protein sequence ID" value="KKK60376.1"/>
    <property type="molecule type" value="Genomic_DNA"/>
</dbReference>
<dbReference type="InterPro" id="IPR014046">
    <property type="entry name" value="C-di-AMP_synthase"/>
</dbReference>
<evidence type="ECO:0000256" key="3">
    <source>
        <dbReference type="ARBA" id="ARBA00022679"/>
    </source>
</evidence>
<dbReference type="AlphaFoldDB" id="A0A0F8ZKC2"/>
<dbReference type="PANTHER" id="PTHR34185:SF1">
    <property type="entry name" value="DIADENYLATE CYCLASE"/>
    <property type="match status" value="1"/>
</dbReference>
<comment type="caution">
    <text evidence="12">The sequence shown here is derived from an EMBL/GenBank/DDBJ whole genome shotgun (WGS) entry which is preliminary data.</text>
</comment>
<feature type="transmembrane region" description="Helical" evidence="10">
    <location>
        <begin position="13"/>
        <end position="30"/>
    </location>
</feature>
<evidence type="ECO:0000256" key="2">
    <source>
        <dbReference type="ARBA" id="ARBA00022475"/>
    </source>
</evidence>
<keyword evidence="6" id="KW-0547">Nucleotide-binding</keyword>
<feature type="transmembrane region" description="Helical" evidence="10">
    <location>
        <begin position="67"/>
        <end position="87"/>
    </location>
</feature>
<sequence>MTEVLSQVGARDLLDIALVSLIIYRLLILLKGTKAAKMLMGLVVLLVVSIISRAVPLYTLEWMLNGLWAYMVIAVVIVFQPEIRSALARMGEKTLMSPFRSAEELKVLEEVVKAAVAMASSRIGALIVLERNTQLEEFVELGTIVDAHVTRELLASIFHPGSPIHDGAVVIRAGRVVAAGCFLPIALEAELSRALGTRHRAALAVTEEQLALFGSNKKTIRDLAWRGVPRHAGSGKVFSDGDS</sequence>
<dbReference type="PROSITE" id="PS51794">
    <property type="entry name" value="DAC"/>
    <property type="match status" value="1"/>
</dbReference>
<dbReference type="Pfam" id="PF19293">
    <property type="entry name" value="CdaA_N"/>
    <property type="match status" value="1"/>
</dbReference>
<evidence type="ECO:0000256" key="4">
    <source>
        <dbReference type="ARBA" id="ARBA00022692"/>
    </source>
</evidence>
<dbReference type="PIRSF" id="PIRSF004793">
    <property type="entry name" value="UCP004793"/>
    <property type="match status" value="1"/>
</dbReference>
<keyword evidence="3" id="KW-0808">Transferase</keyword>
<evidence type="ECO:0000256" key="5">
    <source>
        <dbReference type="ARBA" id="ARBA00022695"/>
    </source>
</evidence>
<dbReference type="PANTHER" id="PTHR34185">
    <property type="entry name" value="DIADENYLATE CYCLASE"/>
    <property type="match status" value="1"/>
</dbReference>
<dbReference type="GO" id="GO:0004016">
    <property type="term" value="F:adenylate cyclase activity"/>
    <property type="evidence" value="ECO:0007669"/>
    <property type="project" value="InterPro"/>
</dbReference>
<dbReference type="InterPro" id="IPR050338">
    <property type="entry name" value="DisA"/>
</dbReference>
<evidence type="ECO:0000313" key="12">
    <source>
        <dbReference type="EMBL" id="KKK60376.1"/>
    </source>
</evidence>
<dbReference type="NCBIfam" id="TIGR00159">
    <property type="entry name" value="diadenylate cyclase CdaA"/>
    <property type="match status" value="1"/>
</dbReference>
<feature type="transmembrane region" description="Helical" evidence="10">
    <location>
        <begin position="37"/>
        <end position="55"/>
    </location>
</feature>
<evidence type="ECO:0000256" key="9">
    <source>
        <dbReference type="ARBA" id="ARBA00023136"/>
    </source>
</evidence>